<keyword evidence="7" id="KW-1185">Reference proteome</keyword>
<sequence>MDMIAYLLFLTAYSFLLVSTLHQTTFHWLEAVVIVYLIIFFIKEYDQCCQGISKSAKECWYYISDPFNILDLLSIGIAIMAWSLRFAAYANPEEQRVMTAARYLLCLNFMLYMYRFLEFFYQNKLLGPMLVVIKDMVNTYIHFLLILAIFFVSYCVVSESILYPEKQITKTIVYNVFRRGFWAMMGEYFLEEVEHYSDNACIDNHQANSTCPTADGRYTIPILLAGYVLFVQILMFNLLVALFNKAITENETKRDMIWIYQRFKLTMQYAETKILLPPFLPLVFFLVRKVGNPFKSKLAEKSIKLKDLEQSAVQIYYSLYNRDGFKVSNDHTTKNDKSMETMIKHILGLLLKQSNTSKLPDQFDDTQICGLLASPNLCSNDQPKSGSLKRQALNVVVESSSLPCDNDAITTDMTSTA</sequence>
<feature type="domain" description="Ion transport" evidence="6">
    <location>
        <begin position="6"/>
        <end position="251"/>
    </location>
</feature>
<keyword evidence="4 5" id="KW-0472">Membrane</keyword>
<evidence type="ECO:0000256" key="5">
    <source>
        <dbReference type="SAM" id="Phobius"/>
    </source>
</evidence>
<dbReference type="OrthoDB" id="9994106at2759"/>
<gene>
    <name evidence="8" type="primary">LOC106061912</name>
</gene>
<feature type="transmembrane region" description="Helical" evidence="5">
    <location>
        <begin position="69"/>
        <end position="88"/>
    </location>
</feature>
<dbReference type="Proteomes" id="UP001165740">
    <property type="component" value="Chromosome 4"/>
</dbReference>
<protein>
    <submittedName>
        <fullName evidence="8">Transient receptor potential cation channel subfamily M member-like 2</fullName>
    </submittedName>
</protein>
<accession>A0A9W3A941</accession>
<dbReference type="GeneID" id="106061912"/>
<name>A0A9W3A941_BIOGL</name>
<dbReference type="InterPro" id="IPR050927">
    <property type="entry name" value="TRPM"/>
</dbReference>
<evidence type="ECO:0000256" key="2">
    <source>
        <dbReference type="ARBA" id="ARBA00022692"/>
    </source>
</evidence>
<dbReference type="OMA" id="MIQTWIS"/>
<reference evidence="8" key="1">
    <citation type="submission" date="2025-08" db="UniProtKB">
        <authorList>
            <consortium name="RefSeq"/>
        </authorList>
    </citation>
    <scope>IDENTIFICATION</scope>
</reference>
<feature type="transmembrane region" description="Helical" evidence="5">
    <location>
        <begin position="137"/>
        <end position="157"/>
    </location>
</feature>
<keyword evidence="2 5" id="KW-0812">Transmembrane</keyword>
<dbReference type="PANTHER" id="PTHR13800">
    <property type="entry name" value="TRANSIENT RECEPTOR POTENTIAL CATION CHANNEL, SUBFAMILY M, MEMBER 6"/>
    <property type="match status" value="1"/>
</dbReference>
<dbReference type="PANTHER" id="PTHR13800:SF1">
    <property type="entry name" value="TRANSIENT RECEPTOR POTENTIAL CATION CHANNEL TRPM"/>
    <property type="match status" value="1"/>
</dbReference>
<dbReference type="AlphaFoldDB" id="A0A9W3A941"/>
<dbReference type="InterPro" id="IPR005821">
    <property type="entry name" value="Ion_trans_dom"/>
</dbReference>
<evidence type="ECO:0000313" key="7">
    <source>
        <dbReference type="Proteomes" id="UP001165740"/>
    </source>
</evidence>
<comment type="subcellular location">
    <subcellularLocation>
        <location evidence="1">Membrane</location>
        <topology evidence="1">Multi-pass membrane protein</topology>
    </subcellularLocation>
</comment>
<feature type="transmembrane region" description="Helical" evidence="5">
    <location>
        <begin position="267"/>
        <end position="287"/>
    </location>
</feature>
<dbReference type="GO" id="GO:0005261">
    <property type="term" value="F:monoatomic cation channel activity"/>
    <property type="evidence" value="ECO:0007669"/>
    <property type="project" value="TreeGrafter"/>
</dbReference>
<dbReference type="RefSeq" id="XP_055883872.1">
    <property type="nucleotide sequence ID" value="XM_056027897.1"/>
</dbReference>
<evidence type="ECO:0000259" key="6">
    <source>
        <dbReference type="Pfam" id="PF00520"/>
    </source>
</evidence>
<organism evidence="7 8">
    <name type="scientific">Biomphalaria glabrata</name>
    <name type="common">Bloodfluke planorb</name>
    <name type="synonym">Freshwater snail</name>
    <dbReference type="NCBI Taxonomy" id="6526"/>
    <lineage>
        <taxon>Eukaryota</taxon>
        <taxon>Metazoa</taxon>
        <taxon>Spiralia</taxon>
        <taxon>Lophotrochozoa</taxon>
        <taxon>Mollusca</taxon>
        <taxon>Gastropoda</taxon>
        <taxon>Heterobranchia</taxon>
        <taxon>Euthyneura</taxon>
        <taxon>Panpulmonata</taxon>
        <taxon>Hygrophila</taxon>
        <taxon>Lymnaeoidea</taxon>
        <taxon>Planorbidae</taxon>
        <taxon>Biomphalaria</taxon>
    </lineage>
</organism>
<evidence type="ECO:0000256" key="4">
    <source>
        <dbReference type="ARBA" id="ARBA00023136"/>
    </source>
</evidence>
<feature type="transmembrane region" description="Helical" evidence="5">
    <location>
        <begin position="100"/>
        <end position="117"/>
    </location>
</feature>
<dbReference type="Pfam" id="PF00520">
    <property type="entry name" value="Ion_trans"/>
    <property type="match status" value="1"/>
</dbReference>
<evidence type="ECO:0000256" key="1">
    <source>
        <dbReference type="ARBA" id="ARBA00004141"/>
    </source>
</evidence>
<feature type="transmembrane region" description="Helical" evidence="5">
    <location>
        <begin position="222"/>
        <end position="247"/>
    </location>
</feature>
<evidence type="ECO:0000313" key="8">
    <source>
        <dbReference type="RefSeq" id="XP_055883872.1"/>
    </source>
</evidence>
<keyword evidence="3 5" id="KW-1133">Transmembrane helix</keyword>
<evidence type="ECO:0000256" key="3">
    <source>
        <dbReference type="ARBA" id="ARBA00022989"/>
    </source>
</evidence>
<dbReference type="GO" id="GO:0030001">
    <property type="term" value="P:metal ion transport"/>
    <property type="evidence" value="ECO:0007669"/>
    <property type="project" value="TreeGrafter"/>
</dbReference>
<proteinExistence type="predicted"/>
<dbReference type="GO" id="GO:0005886">
    <property type="term" value="C:plasma membrane"/>
    <property type="evidence" value="ECO:0007669"/>
    <property type="project" value="TreeGrafter"/>
</dbReference>